<evidence type="ECO:0000259" key="6">
    <source>
        <dbReference type="Pfam" id="PF24883"/>
    </source>
</evidence>
<dbReference type="SMART" id="SM00248">
    <property type="entry name" value="ANK"/>
    <property type="match status" value="16"/>
</dbReference>
<feature type="repeat" description="ANK" evidence="3">
    <location>
        <begin position="972"/>
        <end position="1004"/>
    </location>
</feature>
<evidence type="ECO:0000313" key="7">
    <source>
        <dbReference type="EMBL" id="KAH0530817.1"/>
    </source>
</evidence>
<feature type="repeat" description="ANK" evidence="3">
    <location>
        <begin position="1074"/>
        <end position="1106"/>
    </location>
</feature>
<dbReference type="PROSITE" id="PS50297">
    <property type="entry name" value="ANK_REP_REGION"/>
    <property type="match status" value="5"/>
</dbReference>
<evidence type="ECO:0008006" key="9">
    <source>
        <dbReference type="Google" id="ProtNLM"/>
    </source>
</evidence>
<feature type="repeat" description="ANK" evidence="3">
    <location>
        <begin position="1005"/>
        <end position="1037"/>
    </location>
</feature>
<feature type="region of interest" description="Disordered" evidence="4">
    <location>
        <begin position="1"/>
        <end position="29"/>
    </location>
</feature>
<dbReference type="InterPro" id="IPR054471">
    <property type="entry name" value="GPIID_WHD"/>
</dbReference>
<evidence type="ECO:0000256" key="1">
    <source>
        <dbReference type="ARBA" id="ARBA00022737"/>
    </source>
</evidence>
<feature type="repeat" description="ANK" evidence="3">
    <location>
        <begin position="627"/>
        <end position="659"/>
    </location>
</feature>
<feature type="repeat" description="ANK" evidence="3">
    <location>
        <begin position="594"/>
        <end position="626"/>
    </location>
</feature>
<feature type="repeat" description="ANK" evidence="3">
    <location>
        <begin position="1142"/>
        <end position="1174"/>
    </location>
</feature>
<accession>A0A9P8HTT1</accession>
<feature type="domain" description="Nephrocystin 3-like N-terminal" evidence="6">
    <location>
        <begin position="117"/>
        <end position="286"/>
    </location>
</feature>
<feature type="repeat" description="ANK" evidence="3">
    <location>
        <begin position="827"/>
        <end position="859"/>
    </location>
</feature>
<reference evidence="7 8" key="1">
    <citation type="submission" date="2021-08" db="EMBL/GenBank/DDBJ databases">
        <title>The highly contiguous genome resource for Trichoderma semiorbis FJ059, a fungal antagonistic to plant pathogens.</title>
        <authorList>
            <person name="Liu T."/>
        </authorList>
    </citation>
    <scope>NUCLEOTIDE SEQUENCE [LARGE SCALE GENOMIC DNA]</scope>
    <source>
        <strain evidence="7 8">FJ059</strain>
    </source>
</reference>
<protein>
    <recommendedName>
        <fullName evidence="9">NACHT domain-containing protein</fullName>
    </recommendedName>
</protein>
<keyword evidence="1" id="KW-0677">Repeat</keyword>
<dbReference type="Gene3D" id="3.40.50.300">
    <property type="entry name" value="P-loop containing nucleotide triphosphate hydrolases"/>
    <property type="match status" value="1"/>
</dbReference>
<feature type="repeat" description="ANK" evidence="3">
    <location>
        <begin position="1107"/>
        <end position="1141"/>
    </location>
</feature>
<dbReference type="InterPro" id="IPR002110">
    <property type="entry name" value="Ankyrin_rpt"/>
</dbReference>
<gene>
    <name evidence="7" type="ORF">TsFJ059_005400</name>
</gene>
<evidence type="ECO:0000313" key="8">
    <source>
        <dbReference type="Proteomes" id="UP000826573"/>
    </source>
</evidence>
<dbReference type="AlphaFoldDB" id="A0A9P8HTT1"/>
<evidence type="ECO:0000256" key="3">
    <source>
        <dbReference type="PROSITE-ProRule" id="PRU00023"/>
    </source>
</evidence>
<evidence type="ECO:0000256" key="4">
    <source>
        <dbReference type="SAM" id="MobiDB-lite"/>
    </source>
</evidence>
<dbReference type="PANTHER" id="PTHR24198:SF165">
    <property type="entry name" value="ANKYRIN REPEAT-CONTAINING PROTEIN-RELATED"/>
    <property type="match status" value="1"/>
</dbReference>
<keyword evidence="8" id="KW-1185">Reference proteome</keyword>
<comment type="caution">
    <text evidence="7">The sequence shown here is derived from an EMBL/GenBank/DDBJ whole genome shotgun (WGS) entry which is preliminary data.</text>
</comment>
<dbReference type="PROSITE" id="PS50088">
    <property type="entry name" value="ANK_REPEAT"/>
    <property type="match status" value="8"/>
</dbReference>
<sequence length="1188" mass="132291">MASQDEPSYARVKAENKGKGKQFLTDGSGDQNVASNNAAIFHGNQQFTTQNFFSGSIVEQMKGGAIQQVSRSRSWPPEGPGHKDIIHWLAAQPSQPYMVFTQHRKYLLSQVTQVTQGTGNWILNKQEFLEWKDSSNSSRILCLNGIHGSGKTMIVSLIIQSIETEIQIKEGTACIYFFFQEDDKQLVSPAGIWATLLIQLLKVEAVGVSNELKARISNPFQKPALIDSSEYLDLLRAQAVAFTSVYLIIDGLDRCLYNTSRVGALKEISESLRDLPSHVRILFTSRDSYIGEEIGTHQKIPITPTKEDVRAYVKKRIADDSLLKKVLKQSDHRDYVIQRVTDKTLSSKMFLSAKLHVDNLINKSNFHDIENALETLADNSPASRLATEKVARRINETDDDDCHLSKHILMWVTHAKEEINIKQIQDSLAIQKSEGRCYQHYRPIKEAVMRACTELVIRDPEKETLTLSHKSVKEHLEQAGTIPSNSDFQIARTCLYFLTNNCNAKKTSPLLQYAAKHWQAHLSGKEQTTDDSMTLLVIKFLKNSSNLITAVQALEQIDSSLLNGMTGWHAAVYFNLISWADHLITFGVDAKCSNGQTALHWAVRYDRGMFLDLLICKSANPNLFDEAGDTPLHLALATGNITMAQALIKGKARIDIRNKKNISPLELAIQYGPTSIAQMMIESQKNVNAEIFQDRTLLRQVLSHGFNICSEKNEDVLSANSKEWNQYEPQVADARNHIHFLTNLLLERGVDLNRPSTKTGWTPLVFAASKGDLYIMRRLLTCDKPAKVDLRDREKKSPLWWAIHSEIANAIQLLSDHGADVNETYGDGSTPLYEAVKKKNSKLVQLLVTLGANVNTSVNSRTGKRSTLLIEAIRLQDRDTASVLLNAEAKPDEQDANHKSPLFYAIKSKDKALVWLLISKNSVVESLSLTMNTRNSTSIQSSLEVALKDKDYSTAYLLCEHGASPNTVIGNNKKTLLQWAIGRDDLRAVRLLVHYGASIDSQDENGFTPLHWAVLYKRQSIMTLLISYITEPSLLNIADKRGNTPLSLAVQKDVLAFIPISILYGASCNATDLDGLTAVHHAARKDFREGLRMMLNSNGDPNVADKEGFTAVHHAVDGVGTSPGLISMLVAAGADLEAKDNNGRTPLMIAAQLDKHEMIGYLLEKGVNIEEQDKNGYIALNYAQLSPS</sequence>
<dbReference type="InterPro" id="IPR056884">
    <property type="entry name" value="NPHP3-like_N"/>
</dbReference>
<dbReference type="Pfam" id="PF12796">
    <property type="entry name" value="Ank_2"/>
    <property type="match status" value="5"/>
</dbReference>
<dbReference type="Gene3D" id="1.25.40.20">
    <property type="entry name" value="Ankyrin repeat-containing domain"/>
    <property type="match status" value="3"/>
</dbReference>
<evidence type="ECO:0000259" key="5">
    <source>
        <dbReference type="Pfam" id="PF22939"/>
    </source>
</evidence>
<keyword evidence="2 3" id="KW-0040">ANK repeat</keyword>
<dbReference type="EMBL" id="JAIMJC010000002">
    <property type="protein sequence ID" value="KAH0530817.1"/>
    <property type="molecule type" value="Genomic_DNA"/>
</dbReference>
<dbReference type="InterPro" id="IPR027417">
    <property type="entry name" value="P-loop_NTPase"/>
</dbReference>
<organism evidence="7 8">
    <name type="scientific">Trichoderma semiorbis</name>
    <dbReference type="NCBI Taxonomy" id="1491008"/>
    <lineage>
        <taxon>Eukaryota</taxon>
        <taxon>Fungi</taxon>
        <taxon>Dikarya</taxon>
        <taxon>Ascomycota</taxon>
        <taxon>Pezizomycotina</taxon>
        <taxon>Sordariomycetes</taxon>
        <taxon>Hypocreomycetidae</taxon>
        <taxon>Hypocreales</taxon>
        <taxon>Hypocreaceae</taxon>
        <taxon>Trichoderma</taxon>
    </lineage>
</organism>
<dbReference type="Proteomes" id="UP000826573">
    <property type="component" value="Unassembled WGS sequence"/>
</dbReference>
<dbReference type="Pfam" id="PF22939">
    <property type="entry name" value="WHD_GPIID"/>
    <property type="match status" value="1"/>
</dbReference>
<dbReference type="SUPFAM" id="SSF52540">
    <property type="entry name" value="P-loop containing nucleoside triphosphate hydrolases"/>
    <property type="match status" value="1"/>
</dbReference>
<feature type="domain" description="GPI inositol-deacylase winged helix" evidence="5">
    <location>
        <begin position="404"/>
        <end position="490"/>
    </location>
</feature>
<dbReference type="PRINTS" id="PR01415">
    <property type="entry name" value="ANKYRIN"/>
</dbReference>
<dbReference type="InterPro" id="IPR036770">
    <property type="entry name" value="Ankyrin_rpt-contain_sf"/>
</dbReference>
<dbReference type="SUPFAM" id="SSF48403">
    <property type="entry name" value="Ankyrin repeat"/>
    <property type="match status" value="2"/>
</dbReference>
<name>A0A9P8HTT1_9HYPO</name>
<dbReference type="PANTHER" id="PTHR24198">
    <property type="entry name" value="ANKYRIN REPEAT AND PROTEIN KINASE DOMAIN-CONTAINING PROTEIN"/>
    <property type="match status" value="1"/>
</dbReference>
<proteinExistence type="predicted"/>
<dbReference type="Pfam" id="PF24883">
    <property type="entry name" value="NPHP3_N"/>
    <property type="match status" value="1"/>
</dbReference>
<evidence type="ECO:0000256" key="2">
    <source>
        <dbReference type="ARBA" id="ARBA00023043"/>
    </source>
</evidence>